<dbReference type="Gene3D" id="1.10.10.10">
    <property type="entry name" value="Winged helix-like DNA-binding domain superfamily/Winged helix DNA-binding domain"/>
    <property type="match status" value="1"/>
</dbReference>
<dbReference type="KEGG" id="psti:SOO65_19785"/>
<dbReference type="InterPro" id="IPR036388">
    <property type="entry name" value="WH-like_DNA-bd_sf"/>
</dbReference>
<dbReference type="Proteomes" id="UP001324634">
    <property type="component" value="Chromosome"/>
</dbReference>
<gene>
    <name evidence="4" type="ORF">SOO65_19785</name>
</gene>
<reference evidence="4 5" key="1">
    <citation type="submission" date="2023-11" db="EMBL/GenBank/DDBJ databases">
        <title>Peredibacter starrii A3.12.</title>
        <authorList>
            <person name="Mitchell R.J."/>
        </authorList>
    </citation>
    <scope>NUCLEOTIDE SEQUENCE [LARGE SCALE GENOMIC DNA]</scope>
    <source>
        <strain evidence="4 5">A3.12</strain>
    </source>
</reference>
<dbReference type="InterPro" id="IPR030392">
    <property type="entry name" value="S74_ICA"/>
</dbReference>
<name>A0AAX4HP15_9BACT</name>
<feature type="coiled-coil region" evidence="1">
    <location>
        <begin position="1351"/>
        <end position="1388"/>
    </location>
</feature>
<evidence type="ECO:0000256" key="2">
    <source>
        <dbReference type="SAM" id="MobiDB-lite"/>
    </source>
</evidence>
<evidence type="ECO:0000313" key="4">
    <source>
        <dbReference type="EMBL" id="WPU64940.1"/>
    </source>
</evidence>
<proteinExistence type="predicted"/>
<sequence>MLGGKISVSIKDSKPAITSVKVQNDQLIVSGKNLSKVSTAKIEGSSNHIFDIETKTDGQLILNAKSALNILVGQTLNLIVSSANASATFPISFELQNGQVTAVKLHHMGASTGQVLRFNGTNWAPASFSSSQIFAGAYDASTDSPDIVSIGGASGTYYIVTVAGSQDLGSGMESFAVGDWVIFNGSTWAKVEVGTNTVSGFNGRTGLVVPLANDYSWSMLTKAAGKLTGSKISEIADVDVVGIQDGDILQWNVATSKWEVNSIPVPTIAAGSISNTQLANSAVDSNKIVDGSIVNADISATAAIAQSKIQNLTTDLGNKEPLLPTGGTTAQYLRGNKTLATLDTAVVPENGNLYFTPARVLSTLITTYATGGTGAIAVTDTVPQALSKLETKTNSLGNYVLRDGTAAMTGALQMGNNKITGLATPTVNTDAATKAYVDSVAGGVSSQWTTNGSAIHYNTGRVGIGTTTPSTLLEISTGATPPAADVNVISMTVQSNVSDSAGTGADYDNGPKLYQIGVGDDQLKDPTGDTPTGIGTAMSFKMTPFTDTAGSGAESFTSYVFRGPTSATDFWVHNARMHAKGLNLGYNRLSDSIPTDGAIISGNVGIGVAAPAQKLSVGGAVGLKSTNTNYVTLSAPAALASSYALIFPADDGDANQVLTTNGSGVLSWTTPAGGGGGAPTGSAGGDLTGTYPNPTIAAGLDATKIGGGAISNTEYSYLDGVTSNIQTQLSGKEPAITAGTTAQYLRGNKTLGTFDTDVVAALLPLGFAASGAGDVGPLDSMQTALAKLQGQIDGHDTQIASATTWSKTGSDVYYTAGNVGIGLNNPSTKFHMRGPAAFESISNDSSGSTFSFWKSRNFTATQDGDELGFISFVGHDGSDLRRSAYILSQTEGTPTTGSASGNISFHTTSTGAADSTEKMRITADGYVGIGLTTPATKFEVNGSIKIGNSNEVCTAALAGAIRYAGSATEFCNGVNWLGLGNNEAIPASTTLLMKTCPSDWTDIGAVGTGPNLATCNGTACRMCTSPASPSAIPSSSILLMDKCPVSWTTLSRATGPGSAGVTNALFSSCQSPAIATALPSRVKIIASSCPTNWQDLGATGPGPASVTCSGISCRMCEVGAASTNLYISPGGSATSDGETLTLRAGNGGTTSGKGGTAMLLGGAGIEGDGGDVTITAGPGWTATTLDRAGGNVTITGGDGGFSSATGNGGHVTLSGGTPYGAGVKGQVKINSDLNIASTYALLIADVPVCTSSGCTSSSDRRLKKDIHPLENSLLKITQLQGVEYYYIDAKKFGKQRQVGVIAQDVEKVFPEVVKTDSKTGFKSVAYDHLVAPIIEAIKELLGMTKENTRAIASIKEENKELKTRLNRAEEKNKKLEEENSAVKAYLCQKDPKAGFCK</sequence>
<evidence type="ECO:0000313" key="5">
    <source>
        <dbReference type="Proteomes" id="UP001324634"/>
    </source>
</evidence>
<dbReference type="RefSeq" id="WP_321394704.1">
    <property type="nucleotide sequence ID" value="NZ_CP139487.1"/>
</dbReference>
<keyword evidence="5" id="KW-1185">Reference proteome</keyword>
<evidence type="ECO:0000259" key="3">
    <source>
        <dbReference type="PROSITE" id="PS51688"/>
    </source>
</evidence>
<accession>A0AAX4HP15</accession>
<keyword evidence="1" id="KW-0175">Coiled coil</keyword>
<evidence type="ECO:0000256" key="1">
    <source>
        <dbReference type="SAM" id="Coils"/>
    </source>
</evidence>
<organism evidence="4 5">
    <name type="scientific">Peredibacter starrii</name>
    <dbReference type="NCBI Taxonomy" id="28202"/>
    <lineage>
        <taxon>Bacteria</taxon>
        <taxon>Pseudomonadati</taxon>
        <taxon>Bdellovibrionota</taxon>
        <taxon>Bacteriovoracia</taxon>
        <taxon>Bacteriovoracales</taxon>
        <taxon>Bacteriovoracaceae</taxon>
        <taxon>Peredibacter</taxon>
    </lineage>
</organism>
<protein>
    <submittedName>
        <fullName evidence="4">Tail fiber domain-containing protein</fullName>
    </submittedName>
</protein>
<feature type="domain" description="Peptidase S74" evidence="3">
    <location>
        <begin position="1258"/>
        <end position="1358"/>
    </location>
</feature>
<dbReference type="PROSITE" id="PS51688">
    <property type="entry name" value="ICA"/>
    <property type="match status" value="1"/>
</dbReference>
<feature type="region of interest" description="Disordered" evidence="2">
    <location>
        <begin position="891"/>
        <end position="910"/>
    </location>
</feature>
<dbReference type="EMBL" id="CP139487">
    <property type="protein sequence ID" value="WPU64940.1"/>
    <property type="molecule type" value="Genomic_DNA"/>
</dbReference>
<dbReference type="Pfam" id="PF13884">
    <property type="entry name" value="Peptidase_S74"/>
    <property type="match status" value="1"/>
</dbReference>